<accession>A0AAE1XD94</accession>
<evidence type="ECO:0000313" key="2">
    <source>
        <dbReference type="Proteomes" id="UP001289374"/>
    </source>
</evidence>
<name>A0AAE1XD94_9LAMI</name>
<evidence type="ECO:0000313" key="1">
    <source>
        <dbReference type="EMBL" id="KAK4409351.1"/>
    </source>
</evidence>
<gene>
    <name evidence="1" type="ORF">Sango_0008100</name>
</gene>
<keyword evidence="2" id="KW-1185">Reference proteome</keyword>
<dbReference type="EMBL" id="JACGWL010000001">
    <property type="protein sequence ID" value="KAK4409351.1"/>
    <property type="molecule type" value="Genomic_DNA"/>
</dbReference>
<dbReference type="Proteomes" id="UP001289374">
    <property type="component" value="Unassembled WGS sequence"/>
</dbReference>
<dbReference type="AlphaFoldDB" id="A0AAE1XD94"/>
<proteinExistence type="predicted"/>
<dbReference type="PANTHER" id="PTHR33116:SF80">
    <property type="entry name" value="REVERSE TRANSCRIPTASE ZINC-BINDING DOMAIN-CONTAINING PROTEIN"/>
    <property type="match status" value="1"/>
</dbReference>
<organism evidence="1 2">
    <name type="scientific">Sesamum angolense</name>
    <dbReference type="NCBI Taxonomy" id="2727404"/>
    <lineage>
        <taxon>Eukaryota</taxon>
        <taxon>Viridiplantae</taxon>
        <taxon>Streptophyta</taxon>
        <taxon>Embryophyta</taxon>
        <taxon>Tracheophyta</taxon>
        <taxon>Spermatophyta</taxon>
        <taxon>Magnoliopsida</taxon>
        <taxon>eudicotyledons</taxon>
        <taxon>Gunneridae</taxon>
        <taxon>Pentapetalae</taxon>
        <taxon>asterids</taxon>
        <taxon>lamiids</taxon>
        <taxon>Lamiales</taxon>
        <taxon>Pedaliaceae</taxon>
        <taxon>Sesamum</taxon>
    </lineage>
</organism>
<sequence length="152" mass="17946">MTNLSHGGRLTLIRSVLQANSLHLLKVIYPPKLVLTTIERIFNGFFWGSYNRHKHIHWSSCVKACFLVAKGGLGVRSLADYVRAFFMKLWWRFWGKSSLWSEYLHGRYCRNLHPTIVPYNRNHSPVWHRLYHIRDVVEPFLFWTLGEGSVSF</sequence>
<protein>
    <submittedName>
        <fullName evidence="1">Uncharacterized protein</fullName>
    </submittedName>
</protein>
<reference evidence="1" key="1">
    <citation type="submission" date="2020-06" db="EMBL/GenBank/DDBJ databases">
        <authorList>
            <person name="Li T."/>
            <person name="Hu X."/>
            <person name="Zhang T."/>
            <person name="Song X."/>
            <person name="Zhang H."/>
            <person name="Dai N."/>
            <person name="Sheng W."/>
            <person name="Hou X."/>
            <person name="Wei L."/>
        </authorList>
    </citation>
    <scope>NUCLEOTIDE SEQUENCE</scope>
    <source>
        <strain evidence="1">K16</strain>
        <tissue evidence="1">Leaf</tissue>
    </source>
</reference>
<reference evidence="1" key="2">
    <citation type="journal article" date="2024" name="Plant">
        <title>Genomic evolution and insights into agronomic trait innovations of Sesamum species.</title>
        <authorList>
            <person name="Miao H."/>
            <person name="Wang L."/>
            <person name="Qu L."/>
            <person name="Liu H."/>
            <person name="Sun Y."/>
            <person name="Le M."/>
            <person name="Wang Q."/>
            <person name="Wei S."/>
            <person name="Zheng Y."/>
            <person name="Lin W."/>
            <person name="Duan Y."/>
            <person name="Cao H."/>
            <person name="Xiong S."/>
            <person name="Wang X."/>
            <person name="Wei L."/>
            <person name="Li C."/>
            <person name="Ma Q."/>
            <person name="Ju M."/>
            <person name="Zhao R."/>
            <person name="Li G."/>
            <person name="Mu C."/>
            <person name="Tian Q."/>
            <person name="Mei H."/>
            <person name="Zhang T."/>
            <person name="Gao T."/>
            <person name="Zhang H."/>
        </authorList>
    </citation>
    <scope>NUCLEOTIDE SEQUENCE</scope>
    <source>
        <strain evidence="1">K16</strain>
    </source>
</reference>
<comment type="caution">
    <text evidence="1">The sequence shown here is derived from an EMBL/GenBank/DDBJ whole genome shotgun (WGS) entry which is preliminary data.</text>
</comment>
<dbReference type="PANTHER" id="PTHR33116">
    <property type="entry name" value="REVERSE TRANSCRIPTASE ZINC-BINDING DOMAIN-CONTAINING PROTEIN-RELATED-RELATED"/>
    <property type="match status" value="1"/>
</dbReference>